<dbReference type="AlphaFoldDB" id="A0A8H7ITD3"/>
<evidence type="ECO:0000313" key="3">
    <source>
        <dbReference type="Proteomes" id="UP000627934"/>
    </source>
</evidence>
<proteinExistence type="predicted"/>
<dbReference type="InterPro" id="IPR056125">
    <property type="entry name" value="DUF7708"/>
</dbReference>
<accession>A0A8H7ITD3</accession>
<sequence length="182" mass="20361">MREDTYDAMEEIPHVIADANTILAIYNTSQRRNVLEDYITQLFVAIFEFLESTLTWYSKNSGLKFLGAVFRGGEYGRQVTSSRAKFKALRDTVGKEADMNNRLMVKEIRDKVTDTAEHGMLVLNSICVSLKDLEGNSAHQKQEGETCMSESAFGVPNKKASHPNDVMIVLMLHRNSLGPAGI</sequence>
<feature type="domain" description="DUF7708" evidence="1">
    <location>
        <begin position="7"/>
        <end position="75"/>
    </location>
</feature>
<organism evidence="2 3">
    <name type="scientific">Lasiodiplodia theobromae</name>
    <dbReference type="NCBI Taxonomy" id="45133"/>
    <lineage>
        <taxon>Eukaryota</taxon>
        <taxon>Fungi</taxon>
        <taxon>Dikarya</taxon>
        <taxon>Ascomycota</taxon>
        <taxon>Pezizomycotina</taxon>
        <taxon>Dothideomycetes</taxon>
        <taxon>Dothideomycetes incertae sedis</taxon>
        <taxon>Botryosphaeriales</taxon>
        <taxon>Botryosphaeriaceae</taxon>
        <taxon>Lasiodiplodia</taxon>
    </lineage>
</organism>
<dbReference type="Proteomes" id="UP000627934">
    <property type="component" value="Unassembled WGS sequence"/>
</dbReference>
<evidence type="ECO:0000259" key="1">
    <source>
        <dbReference type="Pfam" id="PF24809"/>
    </source>
</evidence>
<comment type="caution">
    <text evidence="2">The sequence shown here is derived from an EMBL/GenBank/DDBJ whole genome shotgun (WGS) entry which is preliminary data.</text>
</comment>
<reference evidence="2" key="2">
    <citation type="journal article" date="2018" name="DNA Res.">
        <title>Comparative genome and transcriptome analyses reveal adaptations to opportunistic infections in woody plant degrading pathogens of Botryosphaeriaceae.</title>
        <authorList>
            <person name="Yan J.Y."/>
            <person name="Zhao W.S."/>
            <person name="Chen Z."/>
            <person name="Xing Q.K."/>
            <person name="Zhang W."/>
            <person name="Chethana K.W.T."/>
            <person name="Xue M.F."/>
            <person name="Xu J.P."/>
            <person name="Phillips A.J.L."/>
            <person name="Wang Y."/>
            <person name="Liu J.H."/>
            <person name="Liu M."/>
            <person name="Zhou Y."/>
            <person name="Jayawardena R.S."/>
            <person name="Manawasinghe I.S."/>
            <person name="Huang J.B."/>
            <person name="Qiao G.H."/>
            <person name="Fu C.Y."/>
            <person name="Guo F.F."/>
            <person name="Dissanayake A.J."/>
            <person name="Peng Y.L."/>
            <person name="Hyde K.D."/>
            <person name="Li X.H."/>
        </authorList>
    </citation>
    <scope>NUCLEOTIDE SEQUENCE</scope>
    <source>
        <strain evidence="2">CSS-01s</strain>
    </source>
</reference>
<gene>
    <name evidence="2" type="ORF">BFW01_g1209</name>
</gene>
<evidence type="ECO:0000313" key="2">
    <source>
        <dbReference type="EMBL" id="KAF9630647.1"/>
    </source>
</evidence>
<reference evidence="2" key="1">
    <citation type="submission" date="2016-08" db="EMBL/GenBank/DDBJ databases">
        <authorList>
            <person name="Yan J."/>
        </authorList>
    </citation>
    <scope>NUCLEOTIDE SEQUENCE</scope>
    <source>
        <strain evidence="2">CSS-01s</strain>
    </source>
</reference>
<dbReference type="EMBL" id="MDYX01000041">
    <property type="protein sequence ID" value="KAF9630647.1"/>
    <property type="molecule type" value="Genomic_DNA"/>
</dbReference>
<protein>
    <recommendedName>
        <fullName evidence="1">DUF7708 domain-containing protein</fullName>
    </recommendedName>
</protein>
<name>A0A8H7ITD3_9PEZI</name>
<dbReference type="Pfam" id="PF24809">
    <property type="entry name" value="DUF7708"/>
    <property type="match status" value="1"/>
</dbReference>